<evidence type="ECO:0000313" key="2">
    <source>
        <dbReference type="Proteomes" id="UP000178930"/>
    </source>
</evidence>
<accession>A0A1G1XT65</accession>
<name>A0A1G1XT65_9BACT</name>
<dbReference type="EMBL" id="MHIB01000039">
    <property type="protein sequence ID" value="OGY43269.1"/>
    <property type="molecule type" value="Genomic_DNA"/>
</dbReference>
<dbReference type="AlphaFoldDB" id="A0A1G1XT65"/>
<gene>
    <name evidence="1" type="ORF">A2729_02420</name>
</gene>
<comment type="caution">
    <text evidence="1">The sequence shown here is derived from an EMBL/GenBank/DDBJ whole genome shotgun (WGS) entry which is preliminary data.</text>
</comment>
<reference evidence="1 2" key="1">
    <citation type="journal article" date="2016" name="Nat. Commun.">
        <title>Thousands of microbial genomes shed light on interconnected biogeochemical processes in an aquifer system.</title>
        <authorList>
            <person name="Anantharaman K."/>
            <person name="Brown C.T."/>
            <person name="Hug L.A."/>
            <person name="Sharon I."/>
            <person name="Castelle C.J."/>
            <person name="Probst A.J."/>
            <person name="Thomas B.C."/>
            <person name="Singh A."/>
            <person name="Wilkins M.J."/>
            <person name="Karaoz U."/>
            <person name="Brodie E.L."/>
            <person name="Williams K.H."/>
            <person name="Hubbard S.S."/>
            <person name="Banfield J.F."/>
        </authorList>
    </citation>
    <scope>NUCLEOTIDE SEQUENCE [LARGE SCALE GENOMIC DNA]</scope>
</reference>
<evidence type="ECO:0000313" key="1">
    <source>
        <dbReference type="EMBL" id="OGY43269.1"/>
    </source>
</evidence>
<sequence>MPKKLKLLTKTPVSGKVVAVAVGLAVIIGVGYAASQFLPGTGEDDSKGFLPSTPPLGCCEARNNFITDQSTCEKERRYDMWCPLQQTTVYDNNGKVVTGDQVAEGYTCSGCGCPVGTTECGDYCCTQGQECTSTCGKQYCTAKSCPSQYPKLCDAKDRDTCCKADETCGKKTVGVLMCTGEIAVCIPPNSNNPCPSGTKDCGTTSDKKTVCCPFDNACGNISGIPFCIPSSCSAGEDLCRGGGVQRCCPAGTCRYSPGTGRPFCDIRW</sequence>
<protein>
    <submittedName>
        <fullName evidence="1">Uncharacterized protein</fullName>
    </submittedName>
</protein>
<proteinExistence type="predicted"/>
<dbReference type="Proteomes" id="UP000178930">
    <property type="component" value="Unassembled WGS sequence"/>
</dbReference>
<organism evidence="1 2">
    <name type="scientific">Candidatus Buchananbacteria bacterium RIFCSPHIGHO2_01_FULL_39_14</name>
    <dbReference type="NCBI Taxonomy" id="1797532"/>
    <lineage>
        <taxon>Bacteria</taxon>
        <taxon>Candidatus Buchananiibacteriota</taxon>
    </lineage>
</organism>